<evidence type="ECO:0000313" key="1">
    <source>
        <dbReference type="EMBL" id="KAF3430241.1"/>
    </source>
</evidence>
<reference evidence="1" key="1">
    <citation type="submission" date="2019-11" db="EMBL/GenBank/DDBJ databases">
        <title>The nuclear and mitochondrial genomes of Frieseomelitta varia - a highly eusocial stingless bee (Meliponini) with a permanently sterile worker caste.</title>
        <authorList>
            <person name="Freitas F.C.P."/>
            <person name="Lourenco A.P."/>
            <person name="Nunes F.M.F."/>
            <person name="Paschoal A.R."/>
            <person name="Abreu F.C.P."/>
            <person name="Barbin F.O."/>
            <person name="Bataglia L."/>
            <person name="Cardoso-Junior C.A.M."/>
            <person name="Cervoni M.S."/>
            <person name="Silva S.R."/>
            <person name="Dalarmi F."/>
            <person name="Del Lama M.A."/>
            <person name="Depintor T.S."/>
            <person name="Ferreira K.M."/>
            <person name="Goria P.S."/>
            <person name="Jaskot M.C."/>
            <person name="Lago D.C."/>
            <person name="Luna-Lucena D."/>
            <person name="Moda L.M."/>
            <person name="Nascimento L."/>
            <person name="Pedrino M."/>
            <person name="Rabico F.O."/>
            <person name="Sanches F.C."/>
            <person name="Santos D.E."/>
            <person name="Santos C.G."/>
            <person name="Vieira J."/>
            <person name="Lopes T.F."/>
            <person name="Barchuk A.R."/>
            <person name="Hartfelder K."/>
            <person name="Simoes Z.L.P."/>
            <person name="Bitondi M.M.G."/>
            <person name="Pinheiro D.G."/>
        </authorList>
    </citation>
    <scope>NUCLEOTIDE SEQUENCE</scope>
    <source>
        <strain evidence="1">USP_RPSP 00005682</strain>
        <tissue evidence="1">Whole individual</tissue>
    </source>
</reference>
<name>A0A833VS23_9HYME</name>
<dbReference type="AlphaFoldDB" id="A0A833VS23"/>
<proteinExistence type="predicted"/>
<dbReference type="EMBL" id="WNWW01000089">
    <property type="protein sequence ID" value="KAF3430241.1"/>
    <property type="molecule type" value="Genomic_DNA"/>
</dbReference>
<sequence>MAFFQLVLKANKLEKLRQSYEDEKLTSIEISKGVIKPVYTLKQRIHASCFYSCHNFFRNGEGKL</sequence>
<protein>
    <submittedName>
        <fullName evidence="1">Uncharacterized protein</fullName>
    </submittedName>
</protein>
<organism evidence="1 2">
    <name type="scientific">Frieseomelitta varia</name>
    <dbReference type="NCBI Taxonomy" id="561572"/>
    <lineage>
        <taxon>Eukaryota</taxon>
        <taxon>Metazoa</taxon>
        <taxon>Ecdysozoa</taxon>
        <taxon>Arthropoda</taxon>
        <taxon>Hexapoda</taxon>
        <taxon>Insecta</taxon>
        <taxon>Pterygota</taxon>
        <taxon>Neoptera</taxon>
        <taxon>Endopterygota</taxon>
        <taxon>Hymenoptera</taxon>
        <taxon>Apocrita</taxon>
        <taxon>Aculeata</taxon>
        <taxon>Apoidea</taxon>
        <taxon>Anthophila</taxon>
        <taxon>Apidae</taxon>
        <taxon>Frieseomelitta</taxon>
    </lineage>
</organism>
<accession>A0A833VS23</accession>
<dbReference type="Proteomes" id="UP000655588">
    <property type="component" value="Unassembled WGS sequence"/>
</dbReference>
<keyword evidence="2" id="KW-1185">Reference proteome</keyword>
<comment type="caution">
    <text evidence="1">The sequence shown here is derived from an EMBL/GenBank/DDBJ whole genome shotgun (WGS) entry which is preliminary data.</text>
</comment>
<gene>
    <name evidence="1" type="ORF">E2986_05482</name>
</gene>
<evidence type="ECO:0000313" key="2">
    <source>
        <dbReference type="Proteomes" id="UP000655588"/>
    </source>
</evidence>